<feature type="transmembrane region" description="Helical" evidence="5">
    <location>
        <begin position="170"/>
        <end position="187"/>
    </location>
</feature>
<feature type="transmembrane region" description="Helical" evidence="5">
    <location>
        <begin position="446"/>
        <end position="463"/>
    </location>
</feature>
<feature type="transmembrane region" description="Helical" evidence="5">
    <location>
        <begin position="388"/>
        <end position="410"/>
    </location>
</feature>
<dbReference type="Pfam" id="PF04932">
    <property type="entry name" value="Wzy_C"/>
    <property type="match status" value="1"/>
</dbReference>
<evidence type="ECO:0000256" key="3">
    <source>
        <dbReference type="ARBA" id="ARBA00022989"/>
    </source>
</evidence>
<keyword evidence="8" id="KW-1185">Reference proteome</keyword>
<proteinExistence type="predicted"/>
<evidence type="ECO:0000256" key="1">
    <source>
        <dbReference type="ARBA" id="ARBA00004141"/>
    </source>
</evidence>
<feature type="transmembrane region" description="Helical" evidence="5">
    <location>
        <begin position="289"/>
        <end position="311"/>
    </location>
</feature>
<evidence type="ECO:0000256" key="2">
    <source>
        <dbReference type="ARBA" id="ARBA00022692"/>
    </source>
</evidence>
<sequence>MEIIIWAVLGLLAALAAFGVIFTGIIGIQFSRNLKEGLLPYFFYPALFSSGLMVLLSSRTFSVDGGTNEALVNSSAAAAVWAIRLNSIFTLIAVADQVVRYFATRPKIDAPRALLFLAFCLFWVTNVPIAAYFASHQVAPELQWVYGPALIFGLLCLSREGAHETIKSSRNAIILYCAAGLVLIFIMPDKVLDRQYAQGYVPGLPRFSGLAPHAITLGLTASIALWCLITEPLKTKWINRSAWAICLLTLFLAQSKTVWMAFLVGAPILKYYQNGLPKLTARGIGRLNVLYFIVPAGMIGVSCIVAAYFLFGNGADRLQDFLQTKQGAQILTGTGRDLIWEIALREWHASPIFGYGLNLFDFDYRTQIHMSNATSGHNQFIDALGRTGIVGCIGFSIYLFSLLFFGFRYASQSSGLTLVVSLLILVRSITEVAISPAGIGITETASYVLIAALAACFTKAQVVNTRKFRTVSMPNQIFNKTA</sequence>
<dbReference type="PANTHER" id="PTHR37422:SF13">
    <property type="entry name" value="LIPOPOLYSACCHARIDE BIOSYNTHESIS PROTEIN PA4999-RELATED"/>
    <property type="match status" value="1"/>
</dbReference>
<evidence type="ECO:0000313" key="7">
    <source>
        <dbReference type="EMBL" id="QHI96998.1"/>
    </source>
</evidence>
<dbReference type="GO" id="GO:0016020">
    <property type="term" value="C:membrane"/>
    <property type="evidence" value="ECO:0007669"/>
    <property type="project" value="UniProtKB-SubCell"/>
</dbReference>
<dbReference type="RefSeq" id="WP_160550516.1">
    <property type="nucleotide sequence ID" value="NZ_CP047650.1"/>
</dbReference>
<feature type="transmembrane region" description="Helical" evidence="5">
    <location>
        <begin position="114"/>
        <end position="135"/>
    </location>
</feature>
<accession>A0A857J228</accession>
<comment type="subcellular location">
    <subcellularLocation>
        <location evidence="1">Membrane</location>
        <topology evidence="1">Multi-pass membrane protein</topology>
    </subcellularLocation>
</comment>
<feature type="transmembrane region" description="Helical" evidence="5">
    <location>
        <begin position="141"/>
        <end position="158"/>
    </location>
</feature>
<dbReference type="EMBL" id="CP047650">
    <property type="protein sequence ID" value="QHI96998.1"/>
    <property type="molecule type" value="Genomic_DNA"/>
</dbReference>
<dbReference type="InterPro" id="IPR007016">
    <property type="entry name" value="O-antigen_ligase-rel_domated"/>
</dbReference>
<evidence type="ECO:0000256" key="5">
    <source>
        <dbReference type="SAM" id="Phobius"/>
    </source>
</evidence>
<protein>
    <recommendedName>
        <fullName evidence="6">O-antigen ligase-related domain-containing protein</fullName>
    </recommendedName>
</protein>
<feature type="transmembrane region" description="Helical" evidence="5">
    <location>
        <begin position="207"/>
        <end position="229"/>
    </location>
</feature>
<dbReference type="PANTHER" id="PTHR37422">
    <property type="entry name" value="TEICHURONIC ACID BIOSYNTHESIS PROTEIN TUAE"/>
    <property type="match status" value="1"/>
</dbReference>
<reference evidence="7 8" key="1">
    <citation type="submission" date="2020-01" db="EMBL/GenBank/DDBJ databases">
        <title>Genome sequencing of strain KACC 21265.</title>
        <authorList>
            <person name="Heo J."/>
            <person name="Kim S.-J."/>
            <person name="Kim J.-S."/>
            <person name="Hong S.-B."/>
            <person name="Kwon S.-W."/>
        </authorList>
    </citation>
    <scope>NUCLEOTIDE SEQUENCE [LARGE SCALE GENOMIC DNA]</scope>
    <source>
        <strain evidence="7 8">KACC 21265</strain>
    </source>
</reference>
<feature type="transmembrane region" description="Helical" evidence="5">
    <location>
        <begin position="6"/>
        <end position="26"/>
    </location>
</feature>
<name>A0A857J228_9BURK</name>
<feature type="transmembrane region" description="Helical" evidence="5">
    <location>
        <begin position="78"/>
        <end position="102"/>
    </location>
</feature>
<dbReference type="KEGG" id="xyk:GT347_02745"/>
<feature type="transmembrane region" description="Helical" evidence="5">
    <location>
        <begin position="38"/>
        <end position="58"/>
    </location>
</feature>
<feature type="transmembrane region" description="Helical" evidence="5">
    <location>
        <begin position="241"/>
        <end position="269"/>
    </location>
</feature>
<dbReference type="InterPro" id="IPR051533">
    <property type="entry name" value="WaaL-like"/>
</dbReference>
<organism evidence="7 8">
    <name type="scientific">Xylophilus rhododendri</name>
    <dbReference type="NCBI Taxonomy" id="2697032"/>
    <lineage>
        <taxon>Bacteria</taxon>
        <taxon>Pseudomonadati</taxon>
        <taxon>Pseudomonadota</taxon>
        <taxon>Betaproteobacteria</taxon>
        <taxon>Burkholderiales</taxon>
        <taxon>Xylophilus</taxon>
    </lineage>
</organism>
<keyword evidence="2 5" id="KW-0812">Transmembrane</keyword>
<dbReference type="AlphaFoldDB" id="A0A857J228"/>
<feature type="domain" description="O-antigen ligase-related" evidence="6">
    <location>
        <begin position="244"/>
        <end position="395"/>
    </location>
</feature>
<evidence type="ECO:0000256" key="4">
    <source>
        <dbReference type="ARBA" id="ARBA00023136"/>
    </source>
</evidence>
<evidence type="ECO:0000259" key="6">
    <source>
        <dbReference type="Pfam" id="PF04932"/>
    </source>
</evidence>
<evidence type="ECO:0000313" key="8">
    <source>
        <dbReference type="Proteomes" id="UP000464787"/>
    </source>
</evidence>
<gene>
    <name evidence="7" type="ORF">GT347_02745</name>
</gene>
<keyword evidence="4 5" id="KW-0472">Membrane</keyword>
<keyword evidence="3 5" id="KW-1133">Transmembrane helix</keyword>
<dbReference type="Proteomes" id="UP000464787">
    <property type="component" value="Chromosome"/>
</dbReference>